<dbReference type="AlphaFoldDB" id="A0AAN7QHX4"/>
<dbReference type="EMBL" id="JARPUR010000004">
    <property type="protein sequence ID" value="KAK4878583.1"/>
    <property type="molecule type" value="Genomic_DNA"/>
</dbReference>
<accession>A0AAN7QHX4</accession>
<dbReference type="Gene3D" id="3.90.550.10">
    <property type="entry name" value="Spore Coat Polysaccharide Biosynthesis Protein SpsA, Chain A"/>
    <property type="match status" value="1"/>
</dbReference>
<dbReference type="GO" id="GO:0006048">
    <property type="term" value="P:UDP-N-acetylglucosamine biosynthetic process"/>
    <property type="evidence" value="ECO:0007669"/>
    <property type="project" value="TreeGrafter"/>
</dbReference>
<keyword evidence="4" id="KW-0808">Transferase</keyword>
<organism evidence="7 8">
    <name type="scientific">Aquatica leii</name>
    <dbReference type="NCBI Taxonomy" id="1421715"/>
    <lineage>
        <taxon>Eukaryota</taxon>
        <taxon>Metazoa</taxon>
        <taxon>Ecdysozoa</taxon>
        <taxon>Arthropoda</taxon>
        <taxon>Hexapoda</taxon>
        <taxon>Insecta</taxon>
        <taxon>Pterygota</taxon>
        <taxon>Neoptera</taxon>
        <taxon>Endopterygota</taxon>
        <taxon>Coleoptera</taxon>
        <taxon>Polyphaga</taxon>
        <taxon>Elateriformia</taxon>
        <taxon>Elateroidea</taxon>
        <taxon>Lampyridae</taxon>
        <taxon>Luciolinae</taxon>
        <taxon>Aquatica</taxon>
    </lineage>
</organism>
<dbReference type="InterPro" id="IPR002618">
    <property type="entry name" value="UDPGP_fam"/>
</dbReference>
<sequence length="440" mass="49808">MTDVEKLKRELKILNQDHNWDELLTTTTKDILKELLPDLEVIIAPKQSDVKEKSKICPFPNHQLESEENCTLEQLERYRNIGLEEISKSRVGVLVLAGGEGSRLGVSYPKGTHNIGLPSQKSLFQLQAERIKKIEELANGGSIPWYIMTSDFTKTATETFFNSNDFFGIKRENVVFFNQGSLPVLDVNKRLVVENNQLMFAPDGNGGIFKALSNGLILEHMLARGVKHLYVYSVDNVLVKVCDPIFIGYCIDKRADCGAKTVRKFNPKEKIGVFCTIDCKIHVAEYSEIDYADADLHDDQGNLVFNAGNICNHYFTIEFLKEIVSNNKEVLKSHLVRTKTGGFKMEKFIFDAFKLSQNFVAWEVPRYKEFSALKNCDDIGTDCATTSKNDLYYLHKTYVEKAGGIVIGNVVEISPLVSYAGENLEKRVKDIEFQTPLYLN</sequence>
<dbReference type="EC" id="2.7.7.23" evidence="3"/>
<evidence type="ECO:0000256" key="3">
    <source>
        <dbReference type="ARBA" id="ARBA00012457"/>
    </source>
</evidence>
<comment type="catalytic activity">
    <reaction evidence="6">
        <text>N-acetyl-alpha-D-glucosamine 1-phosphate + UTP + H(+) = UDP-N-acetyl-alpha-D-glucosamine + diphosphate</text>
        <dbReference type="Rhea" id="RHEA:13509"/>
        <dbReference type="ChEBI" id="CHEBI:15378"/>
        <dbReference type="ChEBI" id="CHEBI:33019"/>
        <dbReference type="ChEBI" id="CHEBI:46398"/>
        <dbReference type="ChEBI" id="CHEBI:57705"/>
        <dbReference type="ChEBI" id="CHEBI:57776"/>
        <dbReference type="EC" id="2.7.7.23"/>
    </reaction>
</comment>
<evidence type="ECO:0000313" key="8">
    <source>
        <dbReference type="Proteomes" id="UP001353858"/>
    </source>
</evidence>
<proteinExistence type="inferred from homology"/>
<comment type="caution">
    <text evidence="7">The sequence shown here is derived from an EMBL/GenBank/DDBJ whole genome shotgun (WGS) entry which is preliminary data.</text>
</comment>
<dbReference type="CDD" id="cd04193">
    <property type="entry name" value="UDPGlcNAc_PPase"/>
    <property type="match status" value="1"/>
</dbReference>
<dbReference type="InterPro" id="IPR029044">
    <property type="entry name" value="Nucleotide-diphossugar_trans"/>
</dbReference>
<keyword evidence="8" id="KW-1185">Reference proteome</keyword>
<reference evidence="8" key="1">
    <citation type="submission" date="2023-01" db="EMBL/GenBank/DDBJ databases">
        <title>Key to firefly adult light organ development and bioluminescence: homeobox transcription factors regulate luciferase expression and transportation to peroxisome.</title>
        <authorList>
            <person name="Fu X."/>
        </authorList>
    </citation>
    <scope>NUCLEOTIDE SEQUENCE [LARGE SCALE GENOMIC DNA]</scope>
</reference>
<dbReference type="PANTHER" id="PTHR11952">
    <property type="entry name" value="UDP- GLUCOSE PYROPHOSPHORYLASE"/>
    <property type="match status" value="1"/>
</dbReference>
<dbReference type="Proteomes" id="UP001353858">
    <property type="component" value="Unassembled WGS sequence"/>
</dbReference>
<comment type="pathway">
    <text evidence="1">Nucleotide-sugar biosynthesis; UDP-N-acetyl-alpha-D-glucosamine biosynthesis; UDP-N-acetyl-alpha-D-glucosamine from N-acetyl-alpha-D-glucosamine 1-phosphate: step 1/1.</text>
</comment>
<dbReference type="InterPro" id="IPR039741">
    <property type="entry name" value="UDP-sugar_pyrophosphorylase"/>
</dbReference>
<gene>
    <name evidence="7" type="ORF">RN001_011089</name>
</gene>
<dbReference type="PANTHER" id="PTHR11952:SF2">
    <property type="entry name" value="LD24639P"/>
    <property type="match status" value="1"/>
</dbReference>
<evidence type="ECO:0000313" key="7">
    <source>
        <dbReference type="EMBL" id="KAK4878583.1"/>
    </source>
</evidence>
<comment type="similarity">
    <text evidence="2">Belongs to the UDPGP type 1 family.</text>
</comment>
<evidence type="ECO:0000256" key="1">
    <source>
        <dbReference type="ARBA" id="ARBA00005208"/>
    </source>
</evidence>
<dbReference type="GO" id="GO:0003977">
    <property type="term" value="F:UDP-N-acetylglucosamine diphosphorylase activity"/>
    <property type="evidence" value="ECO:0007669"/>
    <property type="project" value="UniProtKB-EC"/>
</dbReference>
<evidence type="ECO:0000256" key="4">
    <source>
        <dbReference type="ARBA" id="ARBA00022679"/>
    </source>
</evidence>
<dbReference type="Pfam" id="PF01704">
    <property type="entry name" value="UDPGP"/>
    <property type="match status" value="1"/>
</dbReference>
<protein>
    <recommendedName>
        <fullName evidence="3">UDP-N-acetylglucosamine diphosphorylase</fullName>
        <ecNumber evidence="3">2.7.7.23</ecNumber>
    </recommendedName>
</protein>
<keyword evidence="5" id="KW-0548">Nucleotidyltransferase</keyword>
<name>A0AAN7QHX4_9COLE</name>
<evidence type="ECO:0000256" key="5">
    <source>
        <dbReference type="ARBA" id="ARBA00022695"/>
    </source>
</evidence>
<evidence type="ECO:0000256" key="2">
    <source>
        <dbReference type="ARBA" id="ARBA00010401"/>
    </source>
</evidence>
<evidence type="ECO:0000256" key="6">
    <source>
        <dbReference type="ARBA" id="ARBA00048493"/>
    </source>
</evidence>
<dbReference type="SUPFAM" id="SSF53448">
    <property type="entry name" value="Nucleotide-diphospho-sugar transferases"/>
    <property type="match status" value="1"/>
</dbReference>